<name>A0ABN1KJ11_CLOSU</name>
<sequence length="112" mass="13446">MELRELLLKYKDITENFIKALENQEYEFCGEELLNKREELLGELKSMSFNKDEFVKISKEIDLMNLEEKSFKLLNIEKSKIKEEIFNLKKNHNAVKSYGFNLKNFNFINEEV</sequence>
<organism evidence="1 2">
    <name type="scientific">Clostridium subterminale</name>
    <dbReference type="NCBI Taxonomy" id="1550"/>
    <lineage>
        <taxon>Bacteria</taxon>
        <taxon>Bacillati</taxon>
        <taxon>Bacillota</taxon>
        <taxon>Clostridia</taxon>
        <taxon>Eubacteriales</taxon>
        <taxon>Clostridiaceae</taxon>
        <taxon>Clostridium</taxon>
    </lineage>
</organism>
<evidence type="ECO:0008006" key="3">
    <source>
        <dbReference type="Google" id="ProtNLM"/>
    </source>
</evidence>
<evidence type="ECO:0000313" key="1">
    <source>
        <dbReference type="EMBL" id="GAA0767767.1"/>
    </source>
</evidence>
<comment type="caution">
    <text evidence="1">The sequence shown here is derived from an EMBL/GenBank/DDBJ whole genome shotgun (WGS) entry which is preliminary data.</text>
</comment>
<evidence type="ECO:0000313" key="2">
    <source>
        <dbReference type="Proteomes" id="UP001501047"/>
    </source>
</evidence>
<dbReference type="EMBL" id="BAAACI010000001">
    <property type="protein sequence ID" value="GAA0767767.1"/>
    <property type="molecule type" value="Genomic_DNA"/>
</dbReference>
<reference evidence="1 2" key="1">
    <citation type="journal article" date="2019" name="Int. J. Syst. Evol. Microbiol.">
        <title>The Global Catalogue of Microorganisms (GCM) 10K type strain sequencing project: providing services to taxonomists for standard genome sequencing and annotation.</title>
        <authorList>
            <consortium name="The Broad Institute Genomics Platform"/>
            <consortium name="The Broad Institute Genome Sequencing Center for Infectious Disease"/>
            <person name="Wu L."/>
            <person name="Ma J."/>
        </authorList>
    </citation>
    <scope>NUCLEOTIDE SEQUENCE [LARGE SCALE GENOMIC DNA]</scope>
    <source>
        <strain evidence="1 2">JCM 1417</strain>
    </source>
</reference>
<proteinExistence type="predicted"/>
<gene>
    <name evidence="1" type="ORF">GCM10008908_07220</name>
</gene>
<dbReference type="RefSeq" id="WP_343823706.1">
    <property type="nucleotide sequence ID" value="NZ_BAAACI010000001.1"/>
</dbReference>
<dbReference type="Proteomes" id="UP001501047">
    <property type="component" value="Unassembled WGS sequence"/>
</dbReference>
<keyword evidence="2" id="KW-1185">Reference proteome</keyword>
<protein>
    <recommendedName>
        <fullName evidence="3">Flagellar protein FliT</fullName>
    </recommendedName>
</protein>
<accession>A0ABN1KJ11</accession>